<dbReference type="InterPro" id="IPR036249">
    <property type="entry name" value="Thioredoxin-like_sf"/>
</dbReference>
<feature type="domain" description="Thioredoxin" evidence="3">
    <location>
        <begin position="16"/>
        <end position="137"/>
    </location>
</feature>
<dbReference type="RefSeq" id="WP_048466463.1">
    <property type="nucleotide sequence ID" value="NZ_JBNTQU010000057.1"/>
</dbReference>
<dbReference type="SUPFAM" id="SSF52833">
    <property type="entry name" value="Thioredoxin-like"/>
    <property type="match status" value="1"/>
</dbReference>
<proteinExistence type="predicted"/>
<feature type="chain" id="PRO_5005281446" evidence="2">
    <location>
        <begin position="32"/>
        <end position="137"/>
    </location>
</feature>
<dbReference type="InterPro" id="IPR050620">
    <property type="entry name" value="Thioredoxin_H-type-like"/>
</dbReference>
<organism evidence="4 5">
    <name type="scientific">Methylobacterium aquaticum</name>
    <dbReference type="NCBI Taxonomy" id="270351"/>
    <lineage>
        <taxon>Bacteria</taxon>
        <taxon>Pseudomonadati</taxon>
        <taxon>Pseudomonadota</taxon>
        <taxon>Alphaproteobacteria</taxon>
        <taxon>Hyphomicrobiales</taxon>
        <taxon>Methylobacteriaceae</taxon>
        <taxon>Methylobacterium</taxon>
    </lineage>
</organism>
<name>A0A0J6S6S3_9HYPH</name>
<sequence length="137" mass="14345">MLRRPVLLACALALALPVALPASSFVGTASAAETKAFTSSAFEAAKKAGGPILIDVTAPWCPTCKAQKPILSELLADPRFAKMTVLHVDFDSQKDALKELGVRMQSTLISYKGGREVGRSTGVTDKAAIAAQLDTSI</sequence>
<gene>
    <name evidence="4" type="ORF">VP06_24815</name>
</gene>
<dbReference type="PANTHER" id="PTHR10438:SF468">
    <property type="entry name" value="THIOREDOXIN-1-RELATED"/>
    <property type="match status" value="1"/>
</dbReference>
<keyword evidence="1" id="KW-0676">Redox-active center</keyword>
<dbReference type="PROSITE" id="PS00194">
    <property type="entry name" value="THIOREDOXIN_1"/>
    <property type="match status" value="1"/>
</dbReference>
<accession>A0A0J6S6S3</accession>
<protein>
    <submittedName>
        <fullName evidence="4">Thioredoxin</fullName>
    </submittedName>
</protein>
<dbReference type="GO" id="GO:0015036">
    <property type="term" value="F:disulfide oxidoreductase activity"/>
    <property type="evidence" value="ECO:0007669"/>
    <property type="project" value="UniProtKB-ARBA"/>
</dbReference>
<dbReference type="Pfam" id="PF00085">
    <property type="entry name" value="Thioredoxin"/>
    <property type="match status" value="1"/>
</dbReference>
<evidence type="ECO:0000256" key="1">
    <source>
        <dbReference type="ARBA" id="ARBA00023284"/>
    </source>
</evidence>
<dbReference type="AlphaFoldDB" id="A0A0J6S6S3"/>
<dbReference type="Gene3D" id="3.40.30.10">
    <property type="entry name" value="Glutaredoxin"/>
    <property type="match status" value="1"/>
</dbReference>
<evidence type="ECO:0000256" key="2">
    <source>
        <dbReference type="SAM" id="SignalP"/>
    </source>
</evidence>
<evidence type="ECO:0000313" key="4">
    <source>
        <dbReference type="EMBL" id="KMO29399.1"/>
    </source>
</evidence>
<evidence type="ECO:0000259" key="3">
    <source>
        <dbReference type="PROSITE" id="PS51352"/>
    </source>
</evidence>
<dbReference type="InterPro" id="IPR013766">
    <property type="entry name" value="Thioredoxin_domain"/>
</dbReference>
<evidence type="ECO:0000313" key="5">
    <source>
        <dbReference type="Proteomes" id="UP000035929"/>
    </source>
</evidence>
<dbReference type="CDD" id="cd02947">
    <property type="entry name" value="TRX_family"/>
    <property type="match status" value="1"/>
</dbReference>
<dbReference type="Proteomes" id="UP000035929">
    <property type="component" value="Unassembled WGS sequence"/>
</dbReference>
<dbReference type="InterPro" id="IPR017937">
    <property type="entry name" value="Thioredoxin_CS"/>
</dbReference>
<dbReference type="OrthoDB" id="7950124at2"/>
<dbReference type="EMBL" id="LABX01000206">
    <property type="protein sequence ID" value="KMO29399.1"/>
    <property type="molecule type" value="Genomic_DNA"/>
</dbReference>
<comment type="caution">
    <text evidence="4">The sequence shown here is derived from an EMBL/GenBank/DDBJ whole genome shotgun (WGS) entry which is preliminary data.</text>
</comment>
<feature type="signal peptide" evidence="2">
    <location>
        <begin position="1"/>
        <end position="31"/>
    </location>
</feature>
<dbReference type="PANTHER" id="PTHR10438">
    <property type="entry name" value="THIOREDOXIN"/>
    <property type="match status" value="1"/>
</dbReference>
<reference evidence="4 5" key="1">
    <citation type="submission" date="2015-03" db="EMBL/GenBank/DDBJ databases">
        <title>Genome sequencing of Methylobacterium aquaticum DSM16371 type strain.</title>
        <authorList>
            <person name="Chaudhry V."/>
            <person name="Patil P.B."/>
        </authorList>
    </citation>
    <scope>NUCLEOTIDE SEQUENCE [LARGE SCALE GENOMIC DNA]</scope>
    <source>
        <strain evidence="4 5">DSM 16371</strain>
    </source>
</reference>
<dbReference type="PATRIC" id="fig|270351.6.peg.2994"/>
<keyword evidence="2" id="KW-0732">Signal</keyword>
<dbReference type="PROSITE" id="PS51352">
    <property type="entry name" value="THIOREDOXIN_2"/>
    <property type="match status" value="1"/>
</dbReference>